<dbReference type="PANTHER" id="PTHR42759:SF1">
    <property type="entry name" value="MAGNESIUM-CHELATASE SUBUNIT CHLD"/>
    <property type="match status" value="1"/>
</dbReference>
<feature type="region of interest" description="Disordered" evidence="1">
    <location>
        <begin position="185"/>
        <end position="214"/>
    </location>
</feature>
<dbReference type="AlphaFoldDB" id="A0A4R5A6U4"/>
<organism evidence="3 4">
    <name type="scientific">Actinomadura darangshiensis</name>
    <dbReference type="NCBI Taxonomy" id="705336"/>
    <lineage>
        <taxon>Bacteria</taxon>
        <taxon>Bacillati</taxon>
        <taxon>Actinomycetota</taxon>
        <taxon>Actinomycetes</taxon>
        <taxon>Streptosporangiales</taxon>
        <taxon>Thermomonosporaceae</taxon>
        <taxon>Actinomadura</taxon>
    </lineage>
</organism>
<dbReference type="InterPro" id="IPR011704">
    <property type="entry name" value="ATPase_dyneun-rel_AAA"/>
</dbReference>
<evidence type="ECO:0000313" key="4">
    <source>
        <dbReference type="Proteomes" id="UP000295578"/>
    </source>
</evidence>
<accession>A0A4R5A6U4</accession>
<dbReference type="InterPro" id="IPR050764">
    <property type="entry name" value="CbbQ/NirQ/NorQ/GpvN"/>
</dbReference>
<dbReference type="PANTHER" id="PTHR42759">
    <property type="entry name" value="MOXR FAMILY PROTEIN"/>
    <property type="match status" value="1"/>
</dbReference>
<dbReference type="EMBL" id="SMKY01000309">
    <property type="protein sequence ID" value="TDD66479.1"/>
    <property type="molecule type" value="Genomic_DNA"/>
</dbReference>
<dbReference type="RefSeq" id="WP_132203904.1">
    <property type="nucleotide sequence ID" value="NZ_SMKY01000309.1"/>
</dbReference>
<dbReference type="Proteomes" id="UP000295578">
    <property type="component" value="Unassembled WGS sequence"/>
</dbReference>
<feature type="domain" description="AAA+ ATPase" evidence="2">
    <location>
        <begin position="72"/>
        <end position="259"/>
    </location>
</feature>
<comment type="caution">
    <text evidence="3">The sequence shown here is derived from an EMBL/GenBank/DDBJ whole genome shotgun (WGS) entry which is preliminary data.</text>
</comment>
<name>A0A4R5A6U4_9ACTN</name>
<keyword evidence="4" id="KW-1185">Reference proteome</keyword>
<reference evidence="3 4" key="1">
    <citation type="submission" date="2019-03" db="EMBL/GenBank/DDBJ databases">
        <title>Draft genome sequences of novel Actinobacteria.</title>
        <authorList>
            <person name="Sahin N."/>
            <person name="Ay H."/>
            <person name="Saygin H."/>
        </authorList>
    </citation>
    <scope>NUCLEOTIDE SEQUENCE [LARGE SCALE GENOMIC DNA]</scope>
    <source>
        <strain evidence="3 4">DSM 45941</strain>
    </source>
</reference>
<dbReference type="OrthoDB" id="9768555at2"/>
<proteinExistence type="predicted"/>
<sequence length="393" mass="41837">MSDDYQRPPAEVRFAAELERLRADDSGPVPPGWALSLTAARRFIVGDDALGVRRKFVGDTSLIDRALVTLATSRGLMLVGEPGTAKSLLSELIAAAVSGASTLTIQGGAATTEDQIKYSWNYALLVSEGPSTRSLVPAPLLTGMAEGKVVRFEEITRCPLEVQDALLSPLSDRVLAIPELSGAVARGRGGSSPHTGQSAVAGGRGGSSPRTGQSTDAMVFARDGFNVIATANTRDRGVNEMSAALKRRFNFETVFPIADFATELDLVEQEAARLLEHSGVRAAPRRDVLEVLVTAFRELRNAATEDGRSMDRLSAVMSTAEAVSVAHQVGVRGWFLRGEAGGAADIVECLAGTAAKDSPEDLARLRRYLEQQAPRRGGEQWKALHAARHLLPG</sequence>
<dbReference type="Gene3D" id="3.40.50.300">
    <property type="entry name" value="P-loop containing nucleotide triphosphate hydrolases"/>
    <property type="match status" value="1"/>
</dbReference>
<evidence type="ECO:0000256" key="1">
    <source>
        <dbReference type="SAM" id="MobiDB-lite"/>
    </source>
</evidence>
<dbReference type="GO" id="GO:0016887">
    <property type="term" value="F:ATP hydrolysis activity"/>
    <property type="evidence" value="ECO:0007669"/>
    <property type="project" value="InterPro"/>
</dbReference>
<dbReference type="GO" id="GO:0005524">
    <property type="term" value="F:ATP binding"/>
    <property type="evidence" value="ECO:0007669"/>
    <property type="project" value="InterPro"/>
</dbReference>
<dbReference type="SMART" id="SM00382">
    <property type="entry name" value="AAA"/>
    <property type="match status" value="1"/>
</dbReference>
<dbReference type="InterPro" id="IPR027417">
    <property type="entry name" value="P-loop_NTPase"/>
</dbReference>
<dbReference type="SUPFAM" id="SSF52540">
    <property type="entry name" value="P-loop containing nucleoside triphosphate hydrolases"/>
    <property type="match status" value="1"/>
</dbReference>
<dbReference type="InterPro" id="IPR003593">
    <property type="entry name" value="AAA+_ATPase"/>
</dbReference>
<dbReference type="Pfam" id="PF07728">
    <property type="entry name" value="AAA_5"/>
    <property type="match status" value="1"/>
</dbReference>
<gene>
    <name evidence="3" type="ORF">E1293_39180</name>
</gene>
<evidence type="ECO:0000259" key="2">
    <source>
        <dbReference type="SMART" id="SM00382"/>
    </source>
</evidence>
<protein>
    <recommendedName>
        <fullName evidence="2">AAA+ ATPase domain-containing protein</fullName>
    </recommendedName>
</protein>
<evidence type="ECO:0000313" key="3">
    <source>
        <dbReference type="EMBL" id="TDD66479.1"/>
    </source>
</evidence>